<dbReference type="RefSeq" id="WP_070402044.1">
    <property type="nucleotide sequence ID" value="NZ_BJVW01000002.1"/>
</dbReference>
<dbReference type="EMBL" id="CP014674">
    <property type="protein sequence ID" value="AOX16244.1"/>
    <property type="molecule type" value="Genomic_DNA"/>
</dbReference>
<name>A0A1D8URI2_9PROT</name>
<keyword evidence="3" id="KW-1185">Reference proteome</keyword>
<dbReference type="Proteomes" id="UP000179145">
    <property type="component" value="Chromosome"/>
</dbReference>
<sequence>MKRLLAGLIVLLVLLTGFGIAAHVLIDRSALRDDVVAAVKRQTGRDLALGRFSVQVLPWPSVSAGNVVLSDLPGSARGPMLKAREVRASIALTPLLWREIRLENVTVLGADVSLLRDADGRANWEFTPPKTLENDHSSSRPRVQARWKLAIGSASLTQANLSWRDELRSWRGHVVIDRAELDGLHSPSPYIDFHGHHDQTPFTLTGHIGPLSLLRGENPPWALSLGATLGTNETHQDWLNFDGQLMDPQHLRGLAGNLRGEIAHLSDLHGIFPHARLPEINDLGGELGLFDAETKTDTQGWKAFASHLGVNHVHLHAASLPSWHDIHAQAVHVDGETLSSALAVDADLASASHVWHAQGQFGTLSQALRSWQDRLNTSLPVSVTVQEPGKSGLEATDQRDRNDGATFNVSGHIGAKESQLALSGQAQSLAIRNSALHEAKFGLTIEAKGWRWFHLKDSKFSSQEAEWVSDLIFDDRERRKLSGSVHVSRLDLDALQGIWRRVTPPVKPQIAPSVPAAPGVAGIAQKSAPAANEAKTPIAPSTQTPPLSLVQRLRQQDADLTFEGDNVRFNQRDYHALKTHVSLQAGHLTLDPISGQGPDGPLAGRFDYHAENDDPEMAAQFSPLLLPASWAQQQAGLPLLLRGPLEVVGEVHARGQQPNEWRHTMSGHLGLSMVGGTIDSHLLGQFVGQDVQSVLGHGDIGLRCLGIHADIADNRAVVDSLGLEAGALMASGHGDFNLTTHEMTLHLTPRVGIAGAGASTPVLVTGTIEAPHVQQEAGQDGRFEVTIGGAAEDVCGHALSAAREGLAGQAPPAPKKRSRAAELLHDLGIFH</sequence>
<dbReference type="eggNOG" id="COG2982">
    <property type="taxonomic scope" value="Bacteria"/>
</dbReference>
<dbReference type="OrthoDB" id="7234554at2"/>
<dbReference type="GO" id="GO:0005886">
    <property type="term" value="C:plasma membrane"/>
    <property type="evidence" value="ECO:0007669"/>
    <property type="project" value="TreeGrafter"/>
</dbReference>
<evidence type="ECO:0000313" key="2">
    <source>
        <dbReference type="EMBL" id="AOX16244.1"/>
    </source>
</evidence>
<protein>
    <recommendedName>
        <fullName evidence="1">AsmA domain-containing protein</fullName>
    </recommendedName>
</protein>
<evidence type="ECO:0000313" key="3">
    <source>
        <dbReference type="Proteomes" id="UP000179145"/>
    </source>
</evidence>
<reference evidence="2 3" key="1">
    <citation type="journal article" date="2016" name="Microb. Cell Fact.">
        <title>Dissection of exopolysaccharide biosynthesis in Kozakia baliensis.</title>
        <authorList>
            <person name="Brandt J.U."/>
            <person name="Jakob F."/>
            <person name="Behr J."/>
            <person name="Geissler A.J."/>
            <person name="Vogel R.F."/>
        </authorList>
    </citation>
    <scope>NUCLEOTIDE SEQUENCE [LARGE SCALE GENOMIC DNA]</scope>
    <source>
        <strain evidence="2 3">DSM 14400</strain>
    </source>
</reference>
<accession>A0A1D8URI2</accession>
<dbReference type="Pfam" id="PF05170">
    <property type="entry name" value="AsmA"/>
    <property type="match status" value="1"/>
</dbReference>
<dbReference type="AlphaFoldDB" id="A0A1D8URI2"/>
<evidence type="ECO:0000259" key="1">
    <source>
        <dbReference type="Pfam" id="PF05170"/>
    </source>
</evidence>
<dbReference type="PANTHER" id="PTHR30441">
    <property type="entry name" value="DUF748 DOMAIN-CONTAINING PROTEIN"/>
    <property type="match status" value="1"/>
</dbReference>
<gene>
    <name evidence="2" type="ORF">A0U89_02925</name>
</gene>
<feature type="domain" description="AsmA" evidence="1">
    <location>
        <begin position="2"/>
        <end position="166"/>
    </location>
</feature>
<dbReference type="KEGG" id="kba:A0U89_02925"/>
<organism evidence="2 3">
    <name type="scientific">Kozakia baliensis</name>
    <dbReference type="NCBI Taxonomy" id="153496"/>
    <lineage>
        <taxon>Bacteria</taxon>
        <taxon>Pseudomonadati</taxon>
        <taxon>Pseudomonadota</taxon>
        <taxon>Alphaproteobacteria</taxon>
        <taxon>Acetobacterales</taxon>
        <taxon>Acetobacteraceae</taxon>
        <taxon>Kozakia</taxon>
    </lineage>
</organism>
<dbReference type="STRING" id="153496.A0U89_02925"/>
<dbReference type="InterPro" id="IPR052894">
    <property type="entry name" value="AsmA-related"/>
</dbReference>
<dbReference type="GO" id="GO:0090313">
    <property type="term" value="P:regulation of protein targeting to membrane"/>
    <property type="evidence" value="ECO:0007669"/>
    <property type="project" value="TreeGrafter"/>
</dbReference>
<dbReference type="PANTHER" id="PTHR30441:SF4">
    <property type="entry name" value="PROTEIN ASMA"/>
    <property type="match status" value="1"/>
</dbReference>
<dbReference type="InterPro" id="IPR007844">
    <property type="entry name" value="AsmA"/>
</dbReference>
<proteinExistence type="predicted"/>